<feature type="non-terminal residue" evidence="2">
    <location>
        <position position="1"/>
    </location>
</feature>
<feature type="region of interest" description="Disordered" evidence="1">
    <location>
        <begin position="44"/>
        <end position="76"/>
    </location>
</feature>
<organism evidence="2 3">
    <name type="scientific">Trifolium medium</name>
    <dbReference type="NCBI Taxonomy" id="97028"/>
    <lineage>
        <taxon>Eukaryota</taxon>
        <taxon>Viridiplantae</taxon>
        <taxon>Streptophyta</taxon>
        <taxon>Embryophyta</taxon>
        <taxon>Tracheophyta</taxon>
        <taxon>Spermatophyta</taxon>
        <taxon>Magnoliopsida</taxon>
        <taxon>eudicotyledons</taxon>
        <taxon>Gunneridae</taxon>
        <taxon>Pentapetalae</taxon>
        <taxon>rosids</taxon>
        <taxon>fabids</taxon>
        <taxon>Fabales</taxon>
        <taxon>Fabaceae</taxon>
        <taxon>Papilionoideae</taxon>
        <taxon>50 kb inversion clade</taxon>
        <taxon>NPAAA clade</taxon>
        <taxon>Hologalegina</taxon>
        <taxon>IRL clade</taxon>
        <taxon>Trifolieae</taxon>
        <taxon>Trifolium</taxon>
    </lineage>
</organism>
<accession>A0A392R0W9</accession>
<protein>
    <submittedName>
        <fullName evidence="2">Uncharacterized protein</fullName>
    </submittedName>
</protein>
<reference evidence="2 3" key="1">
    <citation type="journal article" date="2018" name="Front. Plant Sci.">
        <title>Red Clover (Trifolium pratense) and Zigzag Clover (T. medium) - A Picture of Genomic Similarities and Differences.</title>
        <authorList>
            <person name="Dluhosova J."/>
            <person name="Istvanek J."/>
            <person name="Nedelnik J."/>
            <person name="Repkova J."/>
        </authorList>
    </citation>
    <scope>NUCLEOTIDE SEQUENCE [LARGE SCALE GENOMIC DNA]</scope>
    <source>
        <strain evidence="3">cv. 10/8</strain>
        <tissue evidence="2">Leaf</tissue>
    </source>
</reference>
<comment type="caution">
    <text evidence="2">The sequence shown here is derived from an EMBL/GenBank/DDBJ whole genome shotgun (WGS) entry which is preliminary data.</text>
</comment>
<proteinExistence type="predicted"/>
<evidence type="ECO:0000313" key="2">
    <source>
        <dbReference type="EMBL" id="MCI29899.1"/>
    </source>
</evidence>
<sequence length="96" mass="11043">SDANQNHNQQPAELANMWHNNTPTKTRYVSSCLKLPAVSRYKFPTRSKRETPELHSRTDFAKKNRTRETKTAKTTTPPFAVAALTTPQGVWWCRSR</sequence>
<dbReference type="EMBL" id="LXQA010175723">
    <property type="protein sequence ID" value="MCI29899.1"/>
    <property type="molecule type" value="Genomic_DNA"/>
</dbReference>
<feature type="compositionally biased region" description="Polar residues" evidence="1">
    <location>
        <begin position="1"/>
        <end position="11"/>
    </location>
</feature>
<keyword evidence="3" id="KW-1185">Reference proteome</keyword>
<evidence type="ECO:0000313" key="3">
    <source>
        <dbReference type="Proteomes" id="UP000265520"/>
    </source>
</evidence>
<dbReference type="Proteomes" id="UP000265520">
    <property type="component" value="Unassembled WGS sequence"/>
</dbReference>
<feature type="compositionally biased region" description="Basic and acidic residues" evidence="1">
    <location>
        <begin position="47"/>
        <end position="71"/>
    </location>
</feature>
<name>A0A392R0W9_9FABA</name>
<dbReference type="AlphaFoldDB" id="A0A392R0W9"/>
<feature type="non-terminal residue" evidence="2">
    <location>
        <position position="96"/>
    </location>
</feature>
<evidence type="ECO:0000256" key="1">
    <source>
        <dbReference type="SAM" id="MobiDB-lite"/>
    </source>
</evidence>
<feature type="region of interest" description="Disordered" evidence="1">
    <location>
        <begin position="1"/>
        <end position="21"/>
    </location>
</feature>